<dbReference type="EMBL" id="QXFU01001609">
    <property type="protein sequence ID" value="KAE8998830.1"/>
    <property type="molecule type" value="Genomic_DNA"/>
</dbReference>
<evidence type="ECO:0000313" key="2">
    <source>
        <dbReference type="EMBL" id="KAE9020435.1"/>
    </source>
</evidence>
<evidence type="ECO:0000313" key="4">
    <source>
        <dbReference type="Proteomes" id="UP000429607"/>
    </source>
</evidence>
<gene>
    <name evidence="2" type="ORF">PR001_g13615</name>
    <name evidence="1" type="ORF">PR002_g18633</name>
    <name evidence="3" type="ORF">PR003_g18254</name>
</gene>
<dbReference type="Proteomes" id="UP000434957">
    <property type="component" value="Unassembled WGS sequence"/>
</dbReference>
<evidence type="ECO:0000313" key="5">
    <source>
        <dbReference type="Proteomes" id="UP000434957"/>
    </source>
</evidence>
<evidence type="ECO:0000313" key="3">
    <source>
        <dbReference type="EMBL" id="KAE9318361.1"/>
    </source>
</evidence>
<sequence length="45" mass="4943">MARLQAYAYKNKNMPIGGPIETGTTEALDSGKAFGLLQDMLRLEQ</sequence>
<evidence type="ECO:0000313" key="1">
    <source>
        <dbReference type="EMBL" id="KAE8998830.1"/>
    </source>
</evidence>
<organism evidence="1 6">
    <name type="scientific">Phytophthora rubi</name>
    <dbReference type="NCBI Taxonomy" id="129364"/>
    <lineage>
        <taxon>Eukaryota</taxon>
        <taxon>Sar</taxon>
        <taxon>Stramenopiles</taxon>
        <taxon>Oomycota</taxon>
        <taxon>Peronosporomycetes</taxon>
        <taxon>Peronosporales</taxon>
        <taxon>Peronosporaceae</taxon>
        <taxon>Phytophthora</taxon>
    </lineage>
</organism>
<reference evidence="4 6" key="1">
    <citation type="submission" date="2018-09" db="EMBL/GenBank/DDBJ databases">
        <title>Genomic investigation of the strawberry pathogen Phytophthora fragariae indicates pathogenicity is determined by transcriptional variation in three key races.</title>
        <authorList>
            <person name="Adams T.M."/>
            <person name="Armitage A.D."/>
            <person name="Sobczyk M.K."/>
            <person name="Bates H.J."/>
            <person name="Dunwell J.M."/>
            <person name="Nellist C.F."/>
            <person name="Harrison R.J."/>
        </authorList>
    </citation>
    <scope>NUCLEOTIDE SEQUENCE [LARGE SCALE GENOMIC DNA]</scope>
    <source>
        <strain evidence="2 4">SCRP249</strain>
        <strain evidence="1 6">SCRP324</strain>
        <strain evidence="3 5">SCRP333</strain>
    </source>
</reference>
<dbReference type="AlphaFoldDB" id="A0A6A3JU38"/>
<accession>A0A6A3JU38</accession>
<dbReference type="Proteomes" id="UP000429607">
    <property type="component" value="Unassembled WGS sequence"/>
</dbReference>
<proteinExistence type="predicted"/>
<evidence type="ECO:0000313" key="6">
    <source>
        <dbReference type="Proteomes" id="UP000435112"/>
    </source>
</evidence>
<protein>
    <submittedName>
        <fullName evidence="1">Uncharacterized protein</fullName>
    </submittedName>
</protein>
<comment type="caution">
    <text evidence="1">The sequence shown here is derived from an EMBL/GenBank/DDBJ whole genome shotgun (WGS) entry which is preliminary data.</text>
</comment>
<dbReference type="Proteomes" id="UP000435112">
    <property type="component" value="Unassembled WGS sequence"/>
</dbReference>
<name>A0A6A3JU38_9STRA</name>
<dbReference type="EMBL" id="QXFT01001450">
    <property type="protein sequence ID" value="KAE9318361.1"/>
    <property type="molecule type" value="Genomic_DNA"/>
</dbReference>
<dbReference type="EMBL" id="QXFV01000940">
    <property type="protein sequence ID" value="KAE9020435.1"/>
    <property type="molecule type" value="Genomic_DNA"/>
</dbReference>
<keyword evidence="5" id="KW-1185">Reference proteome</keyword>